<feature type="compositionally biased region" description="Polar residues" evidence="8">
    <location>
        <begin position="350"/>
        <end position="368"/>
    </location>
</feature>
<gene>
    <name evidence="12" type="primary">Ehmt1-002</name>
</gene>
<dbReference type="AlphaFoldDB" id="A0A6F9DCI0"/>
<feature type="domain" description="SET" evidence="9">
    <location>
        <begin position="1067"/>
        <end position="1184"/>
    </location>
</feature>
<dbReference type="InterPro" id="IPR036770">
    <property type="entry name" value="Ankyrin_rpt-contain_sf"/>
</dbReference>
<evidence type="ECO:0000256" key="8">
    <source>
        <dbReference type="SAM" id="MobiDB-lite"/>
    </source>
</evidence>
<dbReference type="Pfam" id="PF21533">
    <property type="entry name" value="EHMT1-2_CRR"/>
    <property type="match status" value="1"/>
</dbReference>
<feature type="compositionally biased region" description="Basic and acidic residues" evidence="8">
    <location>
        <begin position="369"/>
        <end position="379"/>
    </location>
</feature>
<keyword evidence="7" id="KW-0040">ANK repeat</keyword>
<evidence type="ECO:0000256" key="5">
    <source>
        <dbReference type="ARBA" id="ARBA00022691"/>
    </source>
</evidence>
<feature type="repeat" description="ANK" evidence="7">
    <location>
        <begin position="804"/>
        <end position="836"/>
    </location>
</feature>
<evidence type="ECO:0000259" key="11">
    <source>
        <dbReference type="PROSITE" id="PS50868"/>
    </source>
</evidence>
<keyword evidence="2" id="KW-0158">Chromosome</keyword>
<accession>A0A6F9DCI0</accession>
<feature type="domain" description="Post-SET" evidence="11">
    <location>
        <begin position="1193"/>
        <end position="1205"/>
    </location>
</feature>
<dbReference type="PROSITE" id="PS50280">
    <property type="entry name" value="SET"/>
    <property type="match status" value="1"/>
</dbReference>
<keyword evidence="4 12" id="KW-0808">Transferase</keyword>
<dbReference type="PROSITE" id="PS50867">
    <property type="entry name" value="PRE_SET"/>
    <property type="match status" value="1"/>
</dbReference>
<dbReference type="InterPro" id="IPR001214">
    <property type="entry name" value="SET_dom"/>
</dbReference>
<dbReference type="GO" id="GO:0046974">
    <property type="term" value="F:histone H3K9 methyltransferase activity"/>
    <property type="evidence" value="ECO:0007669"/>
    <property type="project" value="TreeGrafter"/>
</dbReference>
<dbReference type="SUPFAM" id="SSF82199">
    <property type="entry name" value="SET domain"/>
    <property type="match status" value="1"/>
</dbReference>
<feature type="repeat" description="ANK" evidence="7">
    <location>
        <begin position="870"/>
        <end position="902"/>
    </location>
</feature>
<keyword evidence="3 12" id="KW-0489">Methyltransferase</keyword>
<evidence type="ECO:0000256" key="3">
    <source>
        <dbReference type="ARBA" id="ARBA00022603"/>
    </source>
</evidence>
<proteinExistence type="evidence at transcript level"/>
<feature type="compositionally biased region" description="Basic and acidic residues" evidence="8">
    <location>
        <begin position="1232"/>
        <end position="1243"/>
    </location>
</feature>
<feature type="compositionally biased region" description="Acidic residues" evidence="8">
    <location>
        <begin position="225"/>
        <end position="234"/>
    </location>
</feature>
<dbReference type="SMART" id="SM00317">
    <property type="entry name" value="SET"/>
    <property type="match status" value="1"/>
</dbReference>
<evidence type="ECO:0000256" key="1">
    <source>
        <dbReference type="ARBA" id="ARBA00004286"/>
    </source>
</evidence>
<dbReference type="InterPro" id="IPR007728">
    <property type="entry name" value="Pre-SET_dom"/>
</dbReference>
<dbReference type="GO" id="GO:0005634">
    <property type="term" value="C:nucleus"/>
    <property type="evidence" value="ECO:0007669"/>
    <property type="project" value="InterPro"/>
</dbReference>
<evidence type="ECO:0000256" key="7">
    <source>
        <dbReference type="PROSITE-ProRule" id="PRU00023"/>
    </source>
</evidence>
<dbReference type="FunFam" id="2.170.270.10:FF:000005">
    <property type="entry name" value="Euchromatic histone-lysine N-methyltransferase 2"/>
    <property type="match status" value="1"/>
</dbReference>
<evidence type="ECO:0000259" key="10">
    <source>
        <dbReference type="PROSITE" id="PS50867"/>
    </source>
</evidence>
<dbReference type="GO" id="GO:0002039">
    <property type="term" value="F:p53 binding"/>
    <property type="evidence" value="ECO:0007669"/>
    <property type="project" value="InterPro"/>
</dbReference>
<dbReference type="SMART" id="SM00248">
    <property type="entry name" value="ANK"/>
    <property type="match status" value="6"/>
</dbReference>
<keyword evidence="5" id="KW-0949">S-adenosyl-L-methionine</keyword>
<dbReference type="PANTHER" id="PTHR46307">
    <property type="entry name" value="G9A, ISOFORM B"/>
    <property type="match status" value="1"/>
</dbReference>
<dbReference type="GO" id="GO:0008270">
    <property type="term" value="F:zinc ion binding"/>
    <property type="evidence" value="ECO:0007669"/>
    <property type="project" value="InterPro"/>
</dbReference>
<feature type="compositionally biased region" description="Basic and acidic residues" evidence="8">
    <location>
        <begin position="251"/>
        <end position="276"/>
    </location>
</feature>
<comment type="subcellular location">
    <subcellularLocation>
        <location evidence="1">Chromosome</location>
    </subcellularLocation>
</comment>
<feature type="repeat" description="ANK" evidence="7">
    <location>
        <begin position="704"/>
        <end position="736"/>
    </location>
</feature>
<dbReference type="CDD" id="cd10543">
    <property type="entry name" value="SET_EHMT"/>
    <property type="match status" value="1"/>
</dbReference>
<evidence type="ECO:0000256" key="4">
    <source>
        <dbReference type="ARBA" id="ARBA00022679"/>
    </source>
</evidence>
<dbReference type="Gene3D" id="2.170.270.10">
    <property type="entry name" value="SET domain"/>
    <property type="match status" value="1"/>
</dbReference>
<dbReference type="Pfam" id="PF12796">
    <property type="entry name" value="Ank_2"/>
    <property type="match status" value="1"/>
</dbReference>
<dbReference type="Gene3D" id="1.25.40.20">
    <property type="entry name" value="Ankyrin repeat-containing domain"/>
    <property type="match status" value="1"/>
</dbReference>
<dbReference type="InterPro" id="IPR002110">
    <property type="entry name" value="Ankyrin_rpt"/>
</dbReference>
<dbReference type="Pfam" id="PF13637">
    <property type="entry name" value="Ank_4"/>
    <property type="match status" value="1"/>
</dbReference>
<dbReference type="SUPFAM" id="SSF48403">
    <property type="entry name" value="Ankyrin repeat"/>
    <property type="match status" value="1"/>
</dbReference>
<dbReference type="PROSITE" id="PS50297">
    <property type="entry name" value="ANK_REP_REGION"/>
    <property type="match status" value="2"/>
</dbReference>
<protein>
    <submittedName>
        <fullName evidence="12">Histone-lysine N-methyltransferase EHMT1</fullName>
    </submittedName>
</protein>
<dbReference type="PANTHER" id="PTHR46307:SF4">
    <property type="entry name" value="G9A, ISOFORM B"/>
    <property type="match status" value="1"/>
</dbReference>
<dbReference type="GO" id="GO:0032259">
    <property type="term" value="P:methylation"/>
    <property type="evidence" value="ECO:0007669"/>
    <property type="project" value="UniProtKB-KW"/>
</dbReference>
<dbReference type="InterPro" id="IPR047762">
    <property type="entry name" value="EHMT_CRR"/>
</dbReference>
<evidence type="ECO:0000313" key="12">
    <source>
        <dbReference type="EMBL" id="CAB3241457.1"/>
    </source>
</evidence>
<reference evidence="12" key="1">
    <citation type="submission" date="2020-04" db="EMBL/GenBank/DDBJ databases">
        <authorList>
            <person name="Neveu A P."/>
        </authorList>
    </citation>
    <scope>NUCLEOTIDE SEQUENCE</scope>
    <source>
        <tissue evidence="12">Whole embryo</tissue>
    </source>
</reference>
<feature type="compositionally biased region" description="Basic and acidic residues" evidence="8">
    <location>
        <begin position="421"/>
        <end position="433"/>
    </location>
</feature>
<dbReference type="PROSITE" id="PS50088">
    <property type="entry name" value="ANK_REPEAT"/>
    <property type="match status" value="4"/>
</dbReference>
<keyword evidence="6" id="KW-0156">Chromatin regulator</keyword>
<feature type="compositionally biased region" description="Basic residues" evidence="8">
    <location>
        <begin position="290"/>
        <end position="304"/>
    </location>
</feature>
<dbReference type="EMBL" id="LR784773">
    <property type="protein sequence ID" value="CAB3241457.1"/>
    <property type="molecule type" value="mRNA"/>
</dbReference>
<dbReference type="SMART" id="SM00468">
    <property type="entry name" value="PreSET"/>
    <property type="match status" value="1"/>
</dbReference>
<dbReference type="GO" id="GO:0000122">
    <property type="term" value="P:negative regulation of transcription by RNA polymerase II"/>
    <property type="evidence" value="ECO:0007669"/>
    <property type="project" value="TreeGrafter"/>
</dbReference>
<dbReference type="InterPro" id="IPR003616">
    <property type="entry name" value="Post-SET_dom"/>
</dbReference>
<dbReference type="PROSITE" id="PS50868">
    <property type="entry name" value="POST_SET"/>
    <property type="match status" value="1"/>
</dbReference>
<organism evidence="12">
    <name type="scientific">Phallusia mammillata</name>
    <dbReference type="NCBI Taxonomy" id="59560"/>
    <lineage>
        <taxon>Eukaryota</taxon>
        <taxon>Metazoa</taxon>
        <taxon>Chordata</taxon>
        <taxon>Tunicata</taxon>
        <taxon>Ascidiacea</taxon>
        <taxon>Phlebobranchia</taxon>
        <taxon>Ascidiidae</taxon>
        <taxon>Phallusia</taxon>
    </lineage>
</organism>
<name>A0A6F9DCI0_9ASCI</name>
<dbReference type="InterPro" id="IPR043550">
    <property type="entry name" value="EHMT1/EHMT2"/>
</dbReference>
<dbReference type="GO" id="GO:0000785">
    <property type="term" value="C:chromatin"/>
    <property type="evidence" value="ECO:0007669"/>
    <property type="project" value="TreeGrafter"/>
</dbReference>
<dbReference type="Pfam" id="PF00856">
    <property type="entry name" value="SET"/>
    <property type="match status" value="1"/>
</dbReference>
<feature type="domain" description="Pre-SET" evidence="10">
    <location>
        <begin position="1001"/>
        <end position="1064"/>
    </location>
</feature>
<feature type="compositionally biased region" description="Polar residues" evidence="8">
    <location>
        <begin position="323"/>
        <end position="336"/>
    </location>
</feature>
<evidence type="ECO:0000256" key="2">
    <source>
        <dbReference type="ARBA" id="ARBA00022454"/>
    </source>
</evidence>
<feature type="region of interest" description="Disordered" evidence="8">
    <location>
        <begin position="185"/>
        <end position="434"/>
    </location>
</feature>
<feature type="region of interest" description="Disordered" evidence="8">
    <location>
        <begin position="1215"/>
        <end position="1243"/>
    </location>
</feature>
<sequence>MSFPMTKVEFAVAGIRIGTLRTYPVVVNTSVEDGKEIKQTAPFFLSDKGVRFTVSRRDNTSSGDFGIKISAKHIQLVEAHLMRGCPVIWIKPDAVCAEKIRAICNLTDSKRTYFDPDSKASPEQMIAVITKMDPLPLSVSQSIQQIFLKMARLLHRPPDVFFKIITQSECNKRLVNSISFMENRPPEVSSTAMRKSRKRIESDSDWSNVSSDAEKTVSDNTTVINDDDDDYDSDPEFKPKSKHKVSAQRSATEKRNVAKPKASTEKESKITAEQKDPVSPTPNTVEPSKKVHRARKSIPSRHRTVSIESQLRARVENQPAPVLTNSSVAKDTSVPINPNKRKHSEDNDVENANNHTADVSASNSGNESSVKEPTKKRQMDIYSWAGKKKKKSVSNSGSSSPLPEPAESVRHETNLNTSQKCDTENNFSKKENKSQLLSRNIESLKQGLTSIRKQDSLCTCVVRGVHHVNLQRVEGVKCMAIDNISGKLYGCHSPIKHPEMMRPSNKIPVLGLCDEHRERMIRHESCPGCGTFCCGGVFLVCFKNSDCPHRFHRDCMIFSGRANECPHCGSGCTHVKEVNIAPYKDSSLKWLLAGQNAEKMERKKYVENRGKSARMGHAPLVPYDPVRIPGVTVDVSGFKIDLTCLHSGKNRSELEKILNAAKNDPGSKKMKFQPRQLMQFVKQGDMTKIMQMLSADDAACYKPELNEALFESVTLGNIPLIHLLLQCGADINAKDDTGDTPLFHALHKQMTEVLFHLLINRADVTVKDEDGMTCLHHAAKEGFIEGCHLLMMYGKAKINSLDNGGWTPIAWAAEHKQAKMARYLMHYGANCNIIDKEGNICLQWAALSGHLEILVLCIQSHSDINHSNTHGDTALHIAAREDHYTCVTALLAAGADPTLENKEGETSVSAAPEESMSWMSLKINAAIRKACFINGSIVPFNRERILSRDLSRGYDKVPIMCVNAVDDAPCPTDPPVGFHYVTENVQTSQETRINYAISGIQSCQCSDNCDTSSCVCGLISERCWYSKEGTLLPEFDIHEPSLVFECNKMCKCSRSCSNRVVQNGIRYRLQVYRTHGMGWGLRALESIPRGSFVCDYVGELISDAEADVREDDSYLFDLENKDGDMYCIDARSYGNVSRFINHLCEPNLIPIRVFVEHHDIRFPRLAFFTTRDIKANEELGFDYGERFWDVKCRQFTCHCGSANCKYSEEVYKKKSREQKEGEDQVESSGNEMSDKLENEEHEV</sequence>
<evidence type="ECO:0000256" key="6">
    <source>
        <dbReference type="ARBA" id="ARBA00022853"/>
    </source>
</evidence>
<dbReference type="InterPro" id="IPR046341">
    <property type="entry name" value="SET_dom_sf"/>
</dbReference>
<evidence type="ECO:0000259" key="9">
    <source>
        <dbReference type="PROSITE" id="PS50280"/>
    </source>
</evidence>
<dbReference type="CDD" id="cd20905">
    <property type="entry name" value="EHMT_ZBD"/>
    <property type="match status" value="1"/>
</dbReference>
<feature type="repeat" description="ANK" evidence="7">
    <location>
        <begin position="737"/>
        <end position="769"/>
    </location>
</feature>